<sequence length="97" mass="11116">MFLSSLLSPWVLLLVPVLYYVLPYVRNWSIQDIPGPFLAKFTNLWLLWQCRQGKRYMAVDAAHKHYGKLVRIQPHHVSVADAAAIPVIYGHGNGFLK</sequence>
<gene>
    <name evidence="1" type="ORF">LTS18_007887</name>
</gene>
<evidence type="ECO:0000313" key="1">
    <source>
        <dbReference type="EMBL" id="KAK3078318.1"/>
    </source>
</evidence>
<evidence type="ECO:0000313" key="2">
    <source>
        <dbReference type="Proteomes" id="UP001186974"/>
    </source>
</evidence>
<keyword evidence="2" id="KW-1185">Reference proteome</keyword>
<accession>A0ACC3DNQ4</accession>
<organism evidence="1 2">
    <name type="scientific">Coniosporium uncinatum</name>
    <dbReference type="NCBI Taxonomy" id="93489"/>
    <lineage>
        <taxon>Eukaryota</taxon>
        <taxon>Fungi</taxon>
        <taxon>Dikarya</taxon>
        <taxon>Ascomycota</taxon>
        <taxon>Pezizomycotina</taxon>
        <taxon>Dothideomycetes</taxon>
        <taxon>Dothideomycetes incertae sedis</taxon>
        <taxon>Coniosporium</taxon>
    </lineage>
</organism>
<protein>
    <submittedName>
        <fullName evidence="1">Uncharacterized protein</fullName>
    </submittedName>
</protein>
<name>A0ACC3DNQ4_9PEZI</name>
<reference evidence="1" key="1">
    <citation type="submission" date="2024-09" db="EMBL/GenBank/DDBJ databases">
        <title>Black Yeasts Isolated from many extreme environments.</title>
        <authorList>
            <person name="Coleine C."/>
            <person name="Stajich J.E."/>
            <person name="Selbmann L."/>
        </authorList>
    </citation>
    <scope>NUCLEOTIDE SEQUENCE</scope>
    <source>
        <strain evidence="1">CCFEE 5737</strain>
    </source>
</reference>
<comment type="caution">
    <text evidence="1">The sequence shown here is derived from an EMBL/GenBank/DDBJ whole genome shotgun (WGS) entry which is preliminary data.</text>
</comment>
<dbReference type="EMBL" id="JAWDJW010002000">
    <property type="protein sequence ID" value="KAK3078318.1"/>
    <property type="molecule type" value="Genomic_DNA"/>
</dbReference>
<feature type="non-terminal residue" evidence="1">
    <location>
        <position position="97"/>
    </location>
</feature>
<dbReference type="Proteomes" id="UP001186974">
    <property type="component" value="Unassembled WGS sequence"/>
</dbReference>
<proteinExistence type="predicted"/>